<keyword evidence="1" id="KW-1133">Transmembrane helix</keyword>
<protein>
    <submittedName>
        <fullName evidence="2">Uncharacterized protein</fullName>
    </submittedName>
</protein>
<feature type="transmembrane region" description="Helical" evidence="1">
    <location>
        <begin position="12"/>
        <end position="33"/>
    </location>
</feature>
<keyword evidence="3" id="KW-1185">Reference proteome</keyword>
<keyword evidence="1" id="KW-0472">Membrane</keyword>
<name>A0ABW1S6P7_9PROT</name>
<feature type="transmembrane region" description="Helical" evidence="1">
    <location>
        <begin position="39"/>
        <end position="57"/>
    </location>
</feature>
<dbReference type="EMBL" id="JBHSSW010000004">
    <property type="protein sequence ID" value="MFC6197303.1"/>
    <property type="molecule type" value="Genomic_DNA"/>
</dbReference>
<evidence type="ECO:0000313" key="3">
    <source>
        <dbReference type="Proteomes" id="UP001596303"/>
    </source>
</evidence>
<evidence type="ECO:0000313" key="2">
    <source>
        <dbReference type="EMBL" id="MFC6197303.1"/>
    </source>
</evidence>
<evidence type="ECO:0000256" key="1">
    <source>
        <dbReference type="SAM" id="Phobius"/>
    </source>
</evidence>
<comment type="caution">
    <text evidence="2">The sequence shown here is derived from an EMBL/GenBank/DDBJ whole genome shotgun (WGS) entry which is preliminary data.</text>
</comment>
<sequence>MSEEARKPSPVQLVLWATPALVALALTIFSLIVHKGVEIGLGGLLFGILYFIIRIGSFGRDTPAQ</sequence>
<reference evidence="3" key="1">
    <citation type="journal article" date="2019" name="Int. J. Syst. Evol. Microbiol.">
        <title>The Global Catalogue of Microorganisms (GCM) 10K type strain sequencing project: providing services to taxonomists for standard genome sequencing and annotation.</title>
        <authorList>
            <consortium name="The Broad Institute Genomics Platform"/>
            <consortium name="The Broad Institute Genome Sequencing Center for Infectious Disease"/>
            <person name="Wu L."/>
            <person name="Ma J."/>
        </authorList>
    </citation>
    <scope>NUCLEOTIDE SEQUENCE [LARGE SCALE GENOMIC DNA]</scope>
    <source>
        <strain evidence="3">CGMCC-1.15741</strain>
    </source>
</reference>
<organism evidence="2 3">
    <name type="scientific">Ponticaulis profundi</name>
    <dbReference type="NCBI Taxonomy" id="2665222"/>
    <lineage>
        <taxon>Bacteria</taxon>
        <taxon>Pseudomonadati</taxon>
        <taxon>Pseudomonadota</taxon>
        <taxon>Alphaproteobacteria</taxon>
        <taxon>Hyphomonadales</taxon>
        <taxon>Hyphomonadaceae</taxon>
        <taxon>Ponticaulis</taxon>
    </lineage>
</organism>
<proteinExistence type="predicted"/>
<gene>
    <name evidence="2" type="ORF">ACFQDM_04395</name>
</gene>
<dbReference type="Proteomes" id="UP001596303">
    <property type="component" value="Unassembled WGS sequence"/>
</dbReference>
<dbReference type="RefSeq" id="WP_377375994.1">
    <property type="nucleotide sequence ID" value="NZ_JBHSSW010000004.1"/>
</dbReference>
<accession>A0ABW1S6P7</accession>
<keyword evidence="1" id="KW-0812">Transmembrane</keyword>